<accession>X6NYR6</accession>
<dbReference type="EMBL" id="ASPP01005171">
    <property type="protein sequence ID" value="ETO31033.1"/>
    <property type="molecule type" value="Genomic_DNA"/>
</dbReference>
<proteinExistence type="predicted"/>
<gene>
    <name evidence="1" type="ORF">RFI_06087</name>
</gene>
<name>X6NYR6_RETFI</name>
<keyword evidence="2" id="KW-1185">Reference proteome</keyword>
<comment type="caution">
    <text evidence="1">The sequence shown here is derived from an EMBL/GenBank/DDBJ whole genome shotgun (WGS) entry which is preliminary data.</text>
</comment>
<dbReference type="AlphaFoldDB" id="X6NYR6"/>
<protein>
    <submittedName>
        <fullName evidence="1">Uncharacterized protein</fullName>
    </submittedName>
</protein>
<evidence type="ECO:0000313" key="1">
    <source>
        <dbReference type="EMBL" id="ETO31033.1"/>
    </source>
</evidence>
<reference evidence="1 2" key="1">
    <citation type="journal article" date="2013" name="Curr. Biol.">
        <title>The Genome of the Foraminiferan Reticulomyxa filosa.</title>
        <authorList>
            <person name="Glockner G."/>
            <person name="Hulsmann N."/>
            <person name="Schleicher M."/>
            <person name="Noegel A.A."/>
            <person name="Eichinger L."/>
            <person name="Gallinger C."/>
            <person name="Pawlowski J."/>
            <person name="Sierra R."/>
            <person name="Euteneuer U."/>
            <person name="Pillet L."/>
            <person name="Moustafa A."/>
            <person name="Platzer M."/>
            <person name="Groth M."/>
            <person name="Szafranski K."/>
            <person name="Schliwa M."/>
        </authorList>
    </citation>
    <scope>NUCLEOTIDE SEQUENCE [LARGE SCALE GENOMIC DNA]</scope>
</reference>
<dbReference type="Proteomes" id="UP000023152">
    <property type="component" value="Unassembled WGS sequence"/>
</dbReference>
<organism evidence="1 2">
    <name type="scientific">Reticulomyxa filosa</name>
    <dbReference type="NCBI Taxonomy" id="46433"/>
    <lineage>
        <taxon>Eukaryota</taxon>
        <taxon>Sar</taxon>
        <taxon>Rhizaria</taxon>
        <taxon>Retaria</taxon>
        <taxon>Foraminifera</taxon>
        <taxon>Monothalamids</taxon>
        <taxon>Reticulomyxidae</taxon>
        <taxon>Reticulomyxa</taxon>
    </lineage>
</organism>
<evidence type="ECO:0000313" key="2">
    <source>
        <dbReference type="Proteomes" id="UP000023152"/>
    </source>
</evidence>
<sequence length="338" mass="38654">MSKTLLAYHSKYGDFLHWLTTRLSQMSGLYILLAQHLYGHTSPKRMHTTTLSAKQMQSSSLHHVSSQPQISAIETVSPNQSDNEIIIGISTINSRQSSSEESSTQPEPFLKAKRIALELYRLLQFVQNYLFSAPKDIKVTLSSVQSDNAIPVFFFCAKKKKKKKLNKYVCMHIVLKICINMSSHCNEGKHALLSGEMRKNVDKKKRLANGHSFLYSVMREAFASSTEYSTYHLCFDLLQSMILYSEGIHCLITKFDSRLWTSTLQWNKMHTTRHSKNLLENCVALIQYSQKKSTLQQKRLCCIKLLCNLALTDLGQNVIANHFCNISLFAMCSMFLFL</sequence>